<protein>
    <submittedName>
        <fullName evidence="1">BgTH12-04210</fullName>
    </submittedName>
</protein>
<sequence length="14" mass="1574">MLSTTSMTEESLFP</sequence>
<evidence type="ECO:0000313" key="2">
    <source>
        <dbReference type="Proteomes" id="UP000683417"/>
    </source>
</evidence>
<dbReference type="EMBL" id="CAJHIT010000002">
    <property type="protein sequence ID" value="CAD6500107.1"/>
    <property type="molecule type" value="Genomic_DNA"/>
</dbReference>
<accession>A0A9W4GC33</accession>
<reference evidence="1" key="1">
    <citation type="submission" date="2020-10" db="EMBL/GenBank/DDBJ databases">
        <authorList>
            <person name="Muller C M."/>
        </authorList>
    </citation>
    <scope>NUCLEOTIDE SEQUENCE</scope>
    <source>
        <strain evidence="1">THUN-12</strain>
    </source>
</reference>
<comment type="caution">
    <text evidence="1">The sequence shown here is derived from an EMBL/GenBank/DDBJ whole genome shotgun (WGS) entry which is preliminary data.</text>
</comment>
<gene>
    <name evidence="1" type="ORF">BGTH12_LOCUS1465</name>
</gene>
<organism evidence="1 2">
    <name type="scientific">Blumeria graminis f. sp. triticale</name>
    <dbReference type="NCBI Taxonomy" id="1689686"/>
    <lineage>
        <taxon>Eukaryota</taxon>
        <taxon>Fungi</taxon>
        <taxon>Dikarya</taxon>
        <taxon>Ascomycota</taxon>
        <taxon>Pezizomycotina</taxon>
        <taxon>Leotiomycetes</taxon>
        <taxon>Erysiphales</taxon>
        <taxon>Erysiphaceae</taxon>
        <taxon>Blumeria</taxon>
    </lineage>
</organism>
<evidence type="ECO:0000313" key="1">
    <source>
        <dbReference type="EMBL" id="CAD6500107.1"/>
    </source>
</evidence>
<name>A0A9W4GC33_BLUGR</name>
<dbReference type="Proteomes" id="UP000683417">
    <property type="component" value="Unassembled WGS sequence"/>
</dbReference>
<proteinExistence type="predicted"/>